<feature type="transmembrane region" description="Helical" evidence="1">
    <location>
        <begin position="7"/>
        <end position="27"/>
    </location>
</feature>
<accession>A0A8J3CTB7</accession>
<protein>
    <recommendedName>
        <fullName evidence="4">Sugar transporter</fullName>
    </recommendedName>
</protein>
<evidence type="ECO:0000256" key="1">
    <source>
        <dbReference type="SAM" id="Phobius"/>
    </source>
</evidence>
<feature type="transmembrane region" description="Helical" evidence="1">
    <location>
        <begin position="82"/>
        <end position="101"/>
    </location>
</feature>
<dbReference type="EMBL" id="BMZH01000010">
    <property type="protein sequence ID" value="GHA99960.1"/>
    <property type="molecule type" value="Genomic_DNA"/>
</dbReference>
<evidence type="ECO:0000313" key="3">
    <source>
        <dbReference type="Proteomes" id="UP000634004"/>
    </source>
</evidence>
<evidence type="ECO:0000313" key="2">
    <source>
        <dbReference type="EMBL" id="GHA99960.1"/>
    </source>
</evidence>
<organism evidence="2 3">
    <name type="scientific">Algimonas arctica</name>
    <dbReference type="NCBI Taxonomy" id="1479486"/>
    <lineage>
        <taxon>Bacteria</taxon>
        <taxon>Pseudomonadati</taxon>
        <taxon>Pseudomonadota</taxon>
        <taxon>Alphaproteobacteria</taxon>
        <taxon>Maricaulales</taxon>
        <taxon>Robiginitomaculaceae</taxon>
        <taxon>Algimonas</taxon>
    </lineage>
</organism>
<evidence type="ECO:0008006" key="4">
    <source>
        <dbReference type="Google" id="ProtNLM"/>
    </source>
</evidence>
<feature type="transmembrane region" description="Helical" evidence="1">
    <location>
        <begin position="113"/>
        <end position="131"/>
    </location>
</feature>
<dbReference type="RefSeq" id="WP_189498666.1">
    <property type="nucleotide sequence ID" value="NZ_BMZH01000010.1"/>
</dbReference>
<feature type="transmembrane region" description="Helical" evidence="1">
    <location>
        <begin position="54"/>
        <end position="75"/>
    </location>
</feature>
<keyword evidence="1" id="KW-0812">Transmembrane</keyword>
<comment type="caution">
    <text evidence="2">The sequence shown here is derived from an EMBL/GenBank/DDBJ whole genome shotgun (WGS) entry which is preliminary data.</text>
</comment>
<name>A0A8J3CTB7_9PROT</name>
<keyword evidence="1" id="KW-1133">Transmembrane helix</keyword>
<dbReference type="AlphaFoldDB" id="A0A8J3CTB7"/>
<dbReference type="Proteomes" id="UP000634004">
    <property type="component" value="Unassembled WGS sequence"/>
</dbReference>
<gene>
    <name evidence="2" type="ORF">GCM10009069_23470</name>
</gene>
<sequence>MRKPPVWFWVIAAAFLIWNAFGCYLYVVEVTMTDAQYVVMYGEDMAAVRDLYPAWAIAAFATAVWGGLLGAILLLARRGLSATVFGLSLAASVVCFIPNFVSTPLREAGGSTFWVMPLIVVLIGCVQVWFSRRERVNGRLR</sequence>
<proteinExistence type="predicted"/>
<keyword evidence="3" id="KW-1185">Reference proteome</keyword>
<keyword evidence="1" id="KW-0472">Membrane</keyword>
<reference evidence="2" key="2">
    <citation type="submission" date="2020-09" db="EMBL/GenBank/DDBJ databases">
        <authorList>
            <person name="Sun Q."/>
            <person name="Kim S."/>
        </authorList>
    </citation>
    <scope>NUCLEOTIDE SEQUENCE</scope>
    <source>
        <strain evidence="2">KCTC 32513</strain>
    </source>
</reference>
<reference evidence="2" key="1">
    <citation type="journal article" date="2014" name="Int. J. Syst. Evol. Microbiol.">
        <title>Complete genome sequence of Corynebacterium casei LMG S-19264T (=DSM 44701T), isolated from a smear-ripened cheese.</title>
        <authorList>
            <consortium name="US DOE Joint Genome Institute (JGI-PGF)"/>
            <person name="Walter F."/>
            <person name="Albersmeier A."/>
            <person name="Kalinowski J."/>
            <person name="Ruckert C."/>
        </authorList>
    </citation>
    <scope>NUCLEOTIDE SEQUENCE</scope>
    <source>
        <strain evidence="2">KCTC 32513</strain>
    </source>
</reference>